<comment type="subcellular location">
    <subcellularLocation>
        <location evidence="1">Cell membrane</location>
        <topology evidence="1">Multi-pass membrane protein</topology>
    </subcellularLocation>
</comment>
<dbReference type="SUPFAM" id="SSF103473">
    <property type="entry name" value="MFS general substrate transporter"/>
    <property type="match status" value="1"/>
</dbReference>
<keyword evidence="2" id="KW-0813">Transport</keyword>
<feature type="transmembrane region" description="Helical" evidence="7">
    <location>
        <begin position="16"/>
        <end position="36"/>
    </location>
</feature>
<reference evidence="8" key="1">
    <citation type="journal article" date="2021" name="PeerJ">
        <title>Extensive microbial diversity within the chicken gut microbiome revealed by metagenomics and culture.</title>
        <authorList>
            <person name="Gilroy R."/>
            <person name="Ravi A."/>
            <person name="Getino M."/>
            <person name="Pursley I."/>
            <person name="Horton D.L."/>
            <person name="Alikhan N.F."/>
            <person name="Baker D."/>
            <person name="Gharbi K."/>
            <person name="Hall N."/>
            <person name="Watson M."/>
            <person name="Adriaenssens E.M."/>
            <person name="Foster-Nyarko E."/>
            <person name="Jarju S."/>
            <person name="Secka A."/>
            <person name="Antonio M."/>
            <person name="Oren A."/>
            <person name="Chaudhuri R.R."/>
            <person name="La Ragione R."/>
            <person name="Hildebrand F."/>
            <person name="Pallen M.J."/>
        </authorList>
    </citation>
    <scope>NUCLEOTIDE SEQUENCE</scope>
    <source>
        <strain evidence="8">CHK165-2605</strain>
    </source>
</reference>
<feature type="transmembrane region" description="Helical" evidence="7">
    <location>
        <begin position="106"/>
        <end position="126"/>
    </location>
</feature>
<dbReference type="Proteomes" id="UP000823895">
    <property type="component" value="Unassembled WGS sequence"/>
</dbReference>
<evidence type="ECO:0000256" key="3">
    <source>
        <dbReference type="ARBA" id="ARBA00022475"/>
    </source>
</evidence>
<organism evidence="8 9">
    <name type="scientific">Candidatus Mediterraneibacter gallistercoris</name>
    <dbReference type="NCBI Taxonomy" id="2838671"/>
    <lineage>
        <taxon>Bacteria</taxon>
        <taxon>Bacillati</taxon>
        <taxon>Bacillota</taxon>
        <taxon>Clostridia</taxon>
        <taxon>Lachnospirales</taxon>
        <taxon>Lachnospiraceae</taxon>
        <taxon>Mediterraneibacter</taxon>
    </lineage>
</organism>
<evidence type="ECO:0000256" key="1">
    <source>
        <dbReference type="ARBA" id="ARBA00004651"/>
    </source>
</evidence>
<feature type="transmembrane region" description="Helical" evidence="7">
    <location>
        <begin position="72"/>
        <end position="94"/>
    </location>
</feature>
<dbReference type="Pfam" id="PF05977">
    <property type="entry name" value="MFS_3"/>
    <property type="match status" value="1"/>
</dbReference>
<proteinExistence type="predicted"/>
<accession>A0A9D2P3X7</accession>
<dbReference type="AlphaFoldDB" id="A0A9D2P3X7"/>
<dbReference type="PANTHER" id="PTHR23513">
    <property type="entry name" value="INTEGRAL MEMBRANE EFFLUX PROTEIN-RELATED"/>
    <property type="match status" value="1"/>
</dbReference>
<evidence type="ECO:0000256" key="2">
    <source>
        <dbReference type="ARBA" id="ARBA00022448"/>
    </source>
</evidence>
<evidence type="ECO:0000256" key="6">
    <source>
        <dbReference type="ARBA" id="ARBA00023136"/>
    </source>
</evidence>
<dbReference type="GO" id="GO:0005886">
    <property type="term" value="C:plasma membrane"/>
    <property type="evidence" value="ECO:0007669"/>
    <property type="project" value="UniProtKB-SubCell"/>
</dbReference>
<protein>
    <submittedName>
        <fullName evidence="8">MFS transporter</fullName>
    </submittedName>
</protein>
<evidence type="ECO:0000313" key="8">
    <source>
        <dbReference type="EMBL" id="HJC43821.1"/>
    </source>
</evidence>
<evidence type="ECO:0000256" key="5">
    <source>
        <dbReference type="ARBA" id="ARBA00022989"/>
    </source>
</evidence>
<name>A0A9D2P3X7_9FIRM</name>
<keyword evidence="5 7" id="KW-1133">Transmembrane helix</keyword>
<dbReference type="InterPro" id="IPR010290">
    <property type="entry name" value="TM_effector"/>
</dbReference>
<sequence>GFMAGLFVNRVYGEDYWYLTAVEAAGLAGMLTGSIFMSIRGGLAGQKMLYCGLLLFGIIGAGMGMAGNFLLYLVLMIGFGVAMTVVQTQVTATVQRLSREDMQGRAVGLLSSMYYGAMPLGMAVFGPMADRFPMRGIMIGAEIAVICCGLVLIRE</sequence>
<dbReference type="EMBL" id="DWWI01000191">
    <property type="protein sequence ID" value="HJC43821.1"/>
    <property type="molecule type" value="Genomic_DNA"/>
</dbReference>
<dbReference type="InterPro" id="IPR036259">
    <property type="entry name" value="MFS_trans_sf"/>
</dbReference>
<reference evidence="8" key="2">
    <citation type="submission" date="2021-04" db="EMBL/GenBank/DDBJ databases">
        <authorList>
            <person name="Gilroy R."/>
        </authorList>
    </citation>
    <scope>NUCLEOTIDE SEQUENCE</scope>
    <source>
        <strain evidence="8">CHK165-2605</strain>
    </source>
</reference>
<keyword evidence="4 7" id="KW-0812">Transmembrane</keyword>
<dbReference type="Gene3D" id="1.20.1250.20">
    <property type="entry name" value="MFS general substrate transporter like domains"/>
    <property type="match status" value="1"/>
</dbReference>
<keyword evidence="3" id="KW-1003">Cell membrane</keyword>
<evidence type="ECO:0000256" key="4">
    <source>
        <dbReference type="ARBA" id="ARBA00022692"/>
    </source>
</evidence>
<feature type="transmembrane region" description="Helical" evidence="7">
    <location>
        <begin position="132"/>
        <end position="153"/>
    </location>
</feature>
<comment type="caution">
    <text evidence="8">The sequence shown here is derived from an EMBL/GenBank/DDBJ whole genome shotgun (WGS) entry which is preliminary data.</text>
</comment>
<keyword evidence="6 7" id="KW-0472">Membrane</keyword>
<dbReference type="PANTHER" id="PTHR23513:SF6">
    <property type="entry name" value="MAJOR FACILITATOR SUPERFAMILY ASSOCIATED DOMAIN-CONTAINING PROTEIN"/>
    <property type="match status" value="1"/>
</dbReference>
<evidence type="ECO:0000256" key="7">
    <source>
        <dbReference type="SAM" id="Phobius"/>
    </source>
</evidence>
<evidence type="ECO:0000313" key="9">
    <source>
        <dbReference type="Proteomes" id="UP000823895"/>
    </source>
</evidence>
<gene>
    <name evidence="8" type="ORF">H9756_09125</name>
</gene>
<feature type="non-terminal residue" evidence="8">
    <location>
        <position position="1"/>
    </location>
</feature>
<feature type="transmembrane region" description="Helical" evidence="7">
    <location>
        <begin position="48"/>
        <end position="66"/>
    </location>
</feature>